<evidence type="ECO:0000256" key="1">
    <source>
        <dbReference type="SAM" id="Phobius"/>
    </source>
</evidence>
<sequence length="55" mass="5942">MFALTFLGDILVFLAGGAFVWFCKDWIQRMVIGANALSAKLHDKADAISAAAKKV</sequence>
<accession>A0A1H5JGZ4</accession>
<evidence type="ECO:0000313" key="2">
    <source>
        <dbReference type="EMBL" id="SEE51786.1"/>
    </source>
</evidence>
<protein>
    <submittedName>
        <fullName evidence="2">Uncharacterized protein</fullName>
    </submittedName>
</protein>
<proteinExistence type="predicted"/>
<evidence type="ECO:0000313" key="4">
    <source>
        <dbReference type="Proteomes" id="UP000183208"/>
    </source>
</evidence>
<dbReference type="EMBL" id="FNTI01000001">
    <property type="protein sequence ID" value="SEE51786.1"/>
    <property type="molecule type" value="Genomic_DNA"/>
</dbReference>
<organism evidence="2 4">
    <name type="scientific">Bradyrhizobium lablabi</name>
    <dbReference type="NCBI Taxonomy" id="722472"/>
    <lineage>
        <taxon>Bacteria</taxon>
        <taxon>Pseudomonadati</taxon>
        <taxon>Pseudomonadota</taxon>
        <taxon>Alphaproteobacteria</taxon>
        <taxon>Hyphomicrobiales</taxon>
        <taxon>Nitrobacteraceae</taxon>
        <taxon>Bradyrhizobium</taxon>
    </lineage>
</organism>
<dbReference type="EMBL" id="FNTI01000001">
    <property type="protein sequence ID" value="SEE53299.1"/>
    <property type="molecule type" value="Genomic_DNA"/>
</dbReference>
<keyword evidence="1" id="KW-1133">Transmembrane helix</keyword>
<dbReference type="RefSeq" id="WP_171945032.1">
    <property type="nucleotide sequence ID" value="NZ_FNTI01000001.1"/>
</dbReference>
<gene>
    <name evidence="2" type="ORF">SAMN05444171_7822</name>
    <name evidence="3" type="ORF">SAMN05444171_7889</name>
</gene>
<feature type="transmembrane region" description="Helical" evidence="1">
    <location>
        <begin position="6"/>
        <end position="23"/>
    </location>
</feature>
<keyword evidence="1" id="KW-0472">Membrane</keyword>
<reference evidence="2 4" key="1">
    <citation type="submission" date="2016-10" db="EMBL/GenBank/DDBJ databases">
        <authorList>
            <person name="de Groot N.N."/>
        </authorList>
    </citation>
    <scope>NUCLEOTIDE SEQUENCE [LARGE SCALE GENOMIC DNA]</scope>
    <source>
        <strain evidence="2 4">GAS522</strain>
    </source>
</reference>
<dbReference type="AlphaFoldDB" id="A0A1H5JGZ4"/>
<keyword evidence="1" id="KW-0812">Transmembrane</keyword>
<name>A0A1H5JGZ4_9BRAD</name>
<dbReference type="Proteomes" id="UP000183208">
    <property type="component" value="Unassembled WGS sequence"/>
</dbReference>
<evidence type="ECO:0000313" key="3">
    <source>
        <dbReference type="EMBL" id="SEE53299.1"/>
    </source>
</evidence>